<accession>A0A6J5R4J7</accession>
<feature type="region of interest" description="Disordered" evidence="1">
    <location>
        <begin position="101"/>
        <end position="125"/>
    </location>
</feature>
<dbReference type="EMBL" id="LR797127">
    <property type="protein sequence ID" value="CAB4188511.1"/>
    <property type="molecule type" value="Genomic_DNA"/>
</dbReference>
<protein>
    <submittedName>
        <fullName evidence="4">Uncharacterized protein</fullName>
    </submittedName>
</protein>
<sequence>MAKEVKGSFLYGDGVYARRPWTAPAEAAMPPQEYIGPFQSNQERLLSQSLAAITMGAAEIQEYVRPPLPQINLFPARFGYSEHEIGIEDIIDLPRKVPTAQRVESDFSNTPNTQESSSRNTLGQV</sequence>
<evidence type="ECO:0000313" key="3">
    <source>
        <dbReference type="EMBL" id="CAB4179829.1"/>
    </source>
</evidence>
<dbReference type="EMBL" id="LR796984">
    <property type="protein sequence ID" value="CAB4179829.1"/>
    <property type="molecule type" value="Genomic_DNA"/>
</dbReference>
<feature type="compositionally biased region" description="Polar residues" evidence="1">
    <location>
        <begin position="106"/>
        <end position="125"/>
    </location>
</feature>
<gene>
    <name evidence="3" type="ORF">UFOVP1035_70</name>
    <name evidence="4" type="ORF">UFOVP1181_29</name>
    <name evidence="2" type="ORF">UFOVP965_74</name>
</gene>
<name>A0A6J5R4J7_9CAUD</name>
<reference evidence="4" key="1">
    <citation type="submission" date="2020-05" db="EMBL/GenBank/DDBJ databases">
        <authorList>
            <person name="Chiriac C."/>
            <person name="Salcher M."/>
            <person name="Ghai R."/>
            <person name="Kavagutti S V."/>
        </authorList>
    </citation>
    <scope>NUCLEOTIDE SEQUENCE</scope>
</reference>
<dbReference type="EMBL" id="LR796920">
    <property type="protein sequence ID" value="CAB4174735.1"/>
    <property type="molecule type" value="Genomic_DNA"/>
</dbReference>
<organism evidence="4">
    <name type="scientific">uncultured Caudovirales phage</name>
    <dbReference type="NCBI Taxonomy" id="2100421"/>
    <lineage>
        <taxon>Viruses</taxon>
        <taxon>Duplodnaviria</taxon>
        <taxon>Heunggongvirae</taxon>
        <taxon>Uroviricota</taxon>
        <taxon>Caudoviricetes</taxon>
        <taxon>Peduoviridae</taxon>
        <taxon>Maltschvirus</taxon>
        <taxon>Maltschvirus maltsch</taxon>
    </lineage>
</organism>
<evidence type="ECO:0000313" key="2">
    <source>
        <dbReference type="EMBL" id="CAB4174735.1"/>
    </source>
</evidence>
<evidence type="ECO:0000256" key="1">
    <source>
        <dbReference type="SAM" id="MobiDB-lite"/>
    </source>
</evidence>
<evidence type="ECO:0000313" key="4">
    <source>
        <dbReference type="EMBL" id="CAB4188511.1"/>
    </source>
</evidence>
<proteinExistence type="predicted"/>